<proteinExistence type="predicted"/>
<reference evidence="2" key="1">
    <citation type="submission" date="2014-12" db="EMBL/GenBank/DDBJ databases">
        <title>Insight into the proteome of Arion vulgaris.</title>
        <authorList>
            <person name="Aradska J."/>
            <person name="Bulat T."/>
            <person name="Smidak R."/>
            <person name="Sarate P."/>
            <person name="Gangsoo J."/>
            <person name="Sialana F."/>
            <person name="Bilban M."/>
            <person name="Lubec G."/>
        </authorList>
    </citation>
    <scope>NUCLEOTIDE SEQUENCE</scope>
    <source>
        <tissue evidence="2">Skin</tissue>
    </source>
</reference>
<dbReference type="EMBL" id="HACG01034405">
    <property type="protein sequence ID" value="CEK81270.1"/>
    <property type="molecule type" value="Transcribed_RNA"/>
</dbReference>
<name>A0A0B7AL19_9EUPU</name>
<feature type="non-terminal residue" evidence="2">
    <location>
        <position position="1"/>
    </location>
</feature>
<dbReference type="AlphaFoldDB" id="A0A0B7AL19"/>
<accession>A0A0B7AL19</accession>
<dbReference type="EMBL" id="HACG01034407">
    <property type="protein sequence ID" value="CEK81272.1"/>
    <property type="molecule type" value="Transcribed_RNA"/>
</dbReference>
<evidence type="ECO:0000313" key="2">
    <source>
        <dbReference type="EMBL" id="CEK81272.1"/>
    </source>
</evidence>
<gene>
    <name evidence="2" type="primary">ORF125203</name>
    <name evidence="1" type="synonym">ORF125194</name>
</gene>
<sequence length="68" mass="8044">DHIQITESLNKWLIWNIQRIKKLFFGLVPIFCTNLVNWRFDILLVIDPRDVISLLMLTYSSPGLIEKT</sequence>
<evidence type="ECO:0000313" key="1">
    <source>
        <dbReference type="EMBL" id="CEK81270.1"/>
    </source>
</evidence>
<protein>
    <submittedName>
        <fullName evidence="2">Uncharacterized protein</fullName>
    </submittedName>
</protein>
<organism evidence="2">
    <name type="scientific">Arion vulgaris</name>
    <dbReference type="NCBI Taxonomy" id="1028688"/>
    <lineage>
        <taxon>Eukaryota</taxon>
        <taxon>Metazoa</taxon>
        <taxon>Spiralia</taxon>
        <taxon>Lophotrochozoa</taxon>
        <taxon>Mollusca</taxon>
        <taxon>Gastropoda</taxon>
        <taxon>Heterobranchia</taxon>
        <taxon>Euthyneura</taxon>
        <taxon>Panpulmonata</taxon>
        <taxon>Eupulmonata</taxon>
        <taxon>Stylommatophora</taxon>
        <taxon>Helicina</taxon>
        <taxon>Arionoidea</taxon>
        <taxon>Arionidae</taxon>
        <taxon>Arion</taxon>
    </lineage>
</organism>